<dbReference type="GeneTree" id="ENSGT00940000163381"/>
<evidence type="ECO:0000313" key="2">
    <source>
        <dbReference type="Ensembl" id="ENSMICP00000040588.1"/>
    </source>
</evidence>
<evidence type="ECO:0000313" key="3">
    <source>
        <dbReference type="Proteomes" id="UP000694394"/>
    </source>
</evidence>
<keyword evidence="3" id="KW-1185">Reference proteome</keyword>
<dbReference type="EMBL" id="ABDC03017175">
    <property type="status" value="NOT_ANNOTATED_CDS"/>
    <property type="molecule type" value="Genomic_DNA"/>
</dbReference>
<protein>
    <recommendedName>
        <fullName evidence="1">KRAB domain-containing protein</fullName>
    </recommendedName>
</protein>
<dbReference type="Gene3D" id="6.10.140.140">
    <property type="match status" value="1"/>
</dbReference>
<accession>A0A8C5XS61</accession>
<dbReference type="Proteomes" id="UP000694394">
    <property type="component" value="Chromosome 13"/>
</dbReference>
<dbReference type="PROSITE" id="PS50805">
    <property type="entry name" value="KRAB"/>
    <property type="match status" value="1"/>
</dbReference>
<dbReference type="GO" id="GO:0006355">
    <property type="term" value="P:regulation of DNA-templated transcription"/>
    <property type="evidence" value="ECO:0007669"/>
    <property type="project" value="InterPro"/>
</dbReference>
<dbReference type="SUPFAM" id="SSF109640">
    <property type="entry name" value="KRAB domain (Kruppel-associated box)"/>
    <property type="match status" value="1"/>
</dbReference>
<dbReference type="Ensembl" id="ENSMICT00000031757.2">
    <property type="protein sequence ID" value="ENSMICP00000040588.1"/>
    <property type="gene ID" value="ENSMICG00000012122.3"/>
</dbReference>
<proteinExistence type="predicted"/>
<reference evidence="2" key="1">
    <citation type="submission" date="2016-12" db="EMBL/GenBank/DDBJ databases">
        <title>Mouse lemur reference genome and diversity panel.</title>
        <authorList>
            <person name="Harris R."/>
            <person name="Larsen P."/>
            <person name="Liu Y."/>
            <person name="Hughes D.S."/>
            <person name="Murali S."/>
            <person name="Raveendran M."/>
            <person name="Korchina V."/>
            <person name="Wang M."/>
            <person name="Jhangiani S."/>
            <person name="Bandaranaike D."/>
            <person name="Bellair M."/>
            <person name="Blankenburg K."/>
            <person name="Chao H."/>
            <person name="Dahdouli M."/>
            <person name="Dinh H."/>
            <person name="Doddapaneni H."/>
            <person name="English A."/>
            <person name="Firestine M."/>
            <person name="Gnanaolivu R."/>
            <person name="Gross S."/>
            <person name="Hernandez B."/>
            <person name="Javaid M."/>
            <person name="Jayaseelan J."/>
            <person name="Jones J."/>
            <person name="Khan Z."/>
            <person name="Kovar C."/>
            <person name="Kurapati P."/>
            <person name="Le B."/>
            <person name="Lee S."/>
            <person name="Li M."/>
            <person name="Mathew T."/>
            <person name="Narasimhan A."/>
            <person name="Ngo D."/>
            <person name="Nguyen L."/>
            <person name="Okwuonu G."/>
            <person name="Ongeri F."/>
            <person name="Osuji N."/>
            <person name="Pu L.-L."/>
            <person name="Puazo M."/>
            <person name="Quiroz J."/>
            <person name="Raj R."/>
            <person name="Rajbhandari K."/>
            <person name="Reid J.G."/>
            <person name="Santibanez J."/>
            <person name="Sexton D."/>
            <person name="Skinner E."/>
            <person name="Vee V."/>
            <person name="Weissenberger G."/>
            <person name="Wu Y."/>
            <person name="Xin Y."/>
            <person name="Han Y."/>
            <person name="Campbell C."/>
            <person name="Brown A."/>
            <person name="Sullivan B."/>
            <person name="Shelton J."/>
            <person name="Brown S."/>
            <person name="Dudchenko O."/>
            <person name="Machol I."/>
            <person name="Durand N."/>
            <person name="Shamim M."/>
            <person name="Lieberman A."/>
            <person name="Muzny D.M."/>
            <person name="Richards S."/>
            <person name="Yoder A."/>
            <person name="Worley K.C."/>
            <person name="Rogers J."/>
            <person name="Gibbs R.A."/>
        </authorList>
    </citation>
    <scope>NUCLEOTIDE SEQUENCE [LARGE SCALE GENOMIC DNA]</scope>
</reference>
<reference evidence="2" key="3">
    <citation type="submission" date="2025-09" db="UniProtKB">
        <authorList>
            <consortium name="Ensembl"/>
        </authorList>
    </citation>
    <scope>IDENTIFICATION</scope>
</reference>
<dbReference type="PANTHER" id="PTHR23232">
    <property type="entry name" value="KRAB DOMAIN C2H2 ZINC FINGER"/>
    <property type="match status" value="1"/>
</dbReference>
<name>A0A8C5XS61_MICMU</name>
<dbReference type="InterPro" id="IPR036051">
    <property type="entry name" value="KRAB_dom_sf"/>
</dbReference>
<evidence type="ECO:0000259" key="1">
    <source>
        <dbReference type="PROSITE" id="PS50805"/>
    </source>
</evidence>
<dbReference type="AlphaFoldDB" id="A0A8C5XS61"/>
<dbReference type="PANTHER" id="PTHR23232:SF163">
    <property type="entry name" value="ZINC FINGER PROTEIN 589"/>
    <property type="match status" value="1"/>
</dbReference>
<feature type="domain" description="KRAB" evidence="1">
    <location>
        <begin position="4"/>
        <end position="71"/>
    </location>
</feature>
<dbReference type="Pfam" id="PF01352">
    <property type="entry name" value="KRAB"/>
    <property type="match status" value="1"/>
</dbReference>
<reference evidence="2" key="2">
    <citation type="submission" date="2025-08" db="UniProtKB">
        <authorList>
            <consortium name="Ensembl"/>
        </authorList>
    </citation>
    <scope>IDENTIFICATION</scope>
</reference>
<dbReference type="InterPro" id="IPR050169">
    <property type="entry name" value="Krueppel_C2H2_ZnF"/>
</dbReference>
<organism evidence="2 3">
    <name type="scientific">Microcebus murinus</name>
    <name type="common">Gray mouse lemur</name>
    <name type="synonym">Lemur murinus</name>
    <dbReference type="NCBI Taxonomy" id="30608"/>
    <lineage>
        <taxon>Eukaryota</taxon>
        <taxon>Metazoa</taxon>
        <taxon>Chordata</taxon>
        <taxon>Craniata</taxon>
        <taxon>Vertebrata</taxon>
        <taxon>Euteleostomi</taxon>
        <taxon>Mammalia</taxon>
        <taxon>Eutheria</taxon>
        <taxon>Euarchontoglires</taxon>
        <taxon>Primates</taxon>
        <taxon>Strepsirrhini</taxon>
        <taxon>Lemuriformes</taxon>
        <taxon>Cheirogaleidae</taxon>
        <taxon>Microcebus</taxon>
    </lineage>
</organism>
<sequence length="71" mass="8327">AKLVTFSDMTIEFSLYGWACLDPAQWDLCRNVMFENYRNLVFLGLAAFKLDVTPCLEPWDVKRHEIVPKYP</sequence>
<dbReference type="CDD" id="cd07765">
    <property type="entry name" value="KRAB_A-box"/>
    <property type="match status" value="1"/>
</dbReference>
<dbReference type="InterPro" id="IPR001909">
    <property type="entry name" value="KRAB"/>
</dbReference>
<dbReference type="SMART" id="SM00349">
    <property type="entry name" value="KRAB"/>
    <property type="match status" value="1"/>
</dbReference>